<feature type="region of interest" description="Disordered" evidence="7">
    <location>
        <begin position="727"/>
        <end position="759"/>
    </location>
</feature>
<feature type="compositionally biased region" description="Low complexity" evidence="7">
    <location>
        <begin position="678"/>
        <end position="689"/>
    </location>
</feature>
<comment type="caution">
    <text evidence="9">The sequence shown here is derived from an EMBL/GenBank/DDBJ whole genome shotgun (WGS) entry which is preliminary data.</text>
</comment>
<dbReference type="OrthoDB" id="60033at2759"/>
<name>A0A8H6SU63_MYCCL</name>
<feature type="region of interest" description="Disordered" evidence="7">
    <location>
        <begin position="386"/>
        <end position="477"/>
    </location>
</feature>
<feature type="compositionally biased region" description="Basic residues" evidence="7">
    <location>
        <begin position="405"/>
        <end position="415"/>
    </location>
</feature>
<dbReference type="PANTHER" id="PTHR10015">
    <property type="entry name" value="HEAT SHOCK TRANSCRIPTION FACTOR"/>
    <property type="match status" value="1"/>
</dbReference>
<evidence type="ECO:0000256" key="3">
    <source>
        <dbReference type="ARBA" id="ARBA00023125"/>
    </source>
</evidence>
<dbReference type="GO" id="GO:0003700">
    <property type="term" value="F:DNA-binding transcription factor activity"/>
    <property type="evidence" value="ECO:0007669"/>
    <property type="project" value="InterPro"/>
</dbReference>
<keyword evidence="5" id="KW-0479">Metal-binding</keyword>
<feature type="region of interest" description="Disordered" evidence="7">
    <location>
        <begin position="513"/>
        <end position="571"/>
    </location>
</feature>
<dbReference type="InterPro" id="IPR013087">
    <property type="entry name" value="Znf_C2H2_type"/>
</dbReference>
<feature type="compositionally biased region" description="Polar residues" evidence="7">
    <location>
        <begin position="514"/>
        <end position="524"/>
    </location>
</feature>
<evidence type="ECO:0000256" key="1">
    <source>
        <dbReference type="ARBA" id="ARBA00004123"/>
    </source>
</evidence>
<dbReference type="PROSITE" id="PS50157">
    <property type="entry name" value="ZINC_FINGER_C2H2_2"/>
    <property type="match status" value="1"/>
</dbReference>
<dbReference type="InterPro" id="IPR000232">
    <property type="entry name" value="HSF_DNA-bd"/>
</dbReference>
<keyword evidence="5" id="KW-0863">Zinc-finger</keyword>
<dbReference type="Gene3D" id="1.10.10.10">
    <property type="entry name" value="Winged helix-like DNA-binding domain superfamily/Winged helix DNA-binding domain"/>
    <property type="match status" value="3"/>
</dbReference>
<dbReference type="PANTHER" id="PTHR10015:SF427">
    <property type="entry name" value="HEAT SHOCK FACTOR PROTEIN"/>
    <property type="match status" value="1"/>
</dbReference>
<comment type="subcellular location">
    <subcellularLocation>
        <location evidence="1">Nucleus</location>
    </subcellularLocation>
</comment>
<dbReference type="SUPFAM" id="SSF46785">
    <property type="entry name" value="Winged helix' DNA-binding domain"/>
    <property type="match status" value="3"/>
</dbReference>
<dbReference type="GO" id="GO:0008270">
    <property type="term" value="F:zinc ion binding"/>
    <property type="evidence" value="ECO:0007669"/>
    <property type="project" value="UniProtKB-KW"/>
</dbReference>
<feature type="region of interest" description="Disordered" evidence="7">
    <location>
        <begin position="668"/>
        <end position="712"/>
    </location>
</feature>
<dbReference type="Pfam" id="PF00447">
    <property type="entry name" value="HSF_DNA-bind"/>
    <property type="match status" value="3"/>
</dbReference>
<protein>
    <submittedName>
        <fullName evidence="9">C2H2-type domain-containing protein</fullName>
    </submittedName>
</protein>
<keyword evidence="3" id="KW-0238">DNA-binding</keyword>
<sequence>MSAVMGLAPSLPLPPTAHAALPPAAPAPAQTPASFLYPPLNPPPQALLPPAPATRESFLGQVYDMLTPPGTHTHTPGSFSWRNDGVSIVIKNPTLFETTLLPSVFPGQTQTKTLLRALQHYDFKHKTQKGGHIIIKHSTLTIHSTRADWVAISRKEPQRRLTHVNFLGLVYDMLASETELTKAVIGWSDDGKAIMIWDPIALEKKVLPVCIPTQHQVHTFTRALHFYGFARRTEYGSGHISLAHPDLTKSSTRKDFLSIPHSLYKIMDDNGIAVESPFAPRSAQSSANTDPDKQAPSKVFIGRVHDMLSADDDDRRATINWSADGQHIVISDTQKFLNDVLPVFFPRQTQIKSFVRNLKLYGFNRINDNVGDQMAFRHTKLNSHSTRADFHTIPRHLGPAEQKRKAARLGKRKRRAGADGEEEEEEHDVDSEQEEDELESDSEKQPEKPKRKRARLATADGITASSSASGSVTPTPTPLIAALPGGSRAPTMLFPAPMGTTSMQISGVPIAHNQRPSLPTSASAATGPAVGTGPDTARIEPLPVSTPKAATTSPGPALSAIPSAESSPVAQPHLPTAAQLQEFSHPHSHIQPHHLQYLRPRYYFPVQRGPPYSYLFDPTAVYADGNVQAWVQYYAAGGKELAGTAYFISVPGVTDTPLYAQMRERERQKFQMERDRAQLQQQFAQAGADSESEGEEGDESGDDDDAADPAGMRVPSLLPAVFAMAENTAKVASDSDSEDDEVDEDQIRMPPPPSPARKRFECESCGVSFKLVEALESHQERTGHSL</sequence>
<dbReference type="GO" id="GO:0043565">
    <property type="term" value="F:sequence-specific DNA binding"/>
    <property type="evidence" value="ECO:0007669"/>
    <property type="project" value="InterPro"/>
</dbReference>
<dbReference type="Proteomes" id="UP000613580">
    <property type="component" value="Unassembled WGS sequence"/>
</dbReference>
<proteinExistence type="inferred from homology"/>
<gene>
    <name evidence="9" type="ORF">HMN09_00845900</name>
</gene>
<feature type="compositionally biased region" description="Basic and acidic residues" evidence="7">
    <location>
        <begin position="668"/>
        <end position="677"/>
    </location>
</feature>
<comment type="similarity">
    <text evidence="2 6">Belongs to the HSF family.</text>
</comment>
<evidence type="ECO:0000256" key="4">
    <source>
        <dbReference type="ARBA" id="ARBA00023242"/>
    </source>
</evidence>
<feature type="compositionally biased region" description="Pro residues" evidence="7">
    <location>
        <begin position="39"/>
        <end position="52"/>
    </location>
</feature>
<dbReference type="InterPro" id="IPR036388">
    <property type="entry name" value="WH-like_DNA-bd_sf"/>
</dbReference>
<feature type="region of interest" description="Disordered" evidence="7">
    <location>
        <begin position="33"/>
        <end position="52"/>
    </location>
</feature>
<evidence type="ECO:0000256" key="6">
    <source>
        <dbReference type="RuleBase" id="RU004020"/>
    </source>
</evidence>
<feature type="compositionally biased region" description="Polar residues" evidence="7">
    <location>
        <begin position="463"/>
        <end position="472"/>
    </location>
</feature>
<reference evidence="9" key="1">
    <citation type="submission" date="2020-05" db="EMBL/GenBank/DDBJ databases">
        <title>Mycena genomes resolve the evolution of fungal bioluminescence.</title>
        <authorList>
            <person name="Tsai I.J."/>
        </authorList>
    </citation>
    <scope>NUCLEOTIDE SEQUENCE</scope>
    <source>
        <strain evidence="9">110903Hualien_Pintung</strain>
    </source>
</reference>
<feature type="compositionally biased region" description="Acidic residues" evidence="7">
    <location>
        <begin position="690"/>
        <end position="707"/>
    </location>
</feature>
<evidence type="ECO:0000313" key="9">
    <source>
        <dbReference type="EMBL" id="KAF7304437.1"/>
    </source>
</evidence>
<evidence type="ECO:0000256" key="7">
    <source>
        <dbReference type="SAM" id="MobiDB-lite"/>
    </source>
</evidence>
<feature type="compositionally biased region" description="Acidic residues" evidence="7">
    <location>
        <begin position="419"/>
        <end position="440"/>
    </location>
</feature>
<accession>A0A8H6SU63</accession>
<dbReference type="AlphaFoldDB" id="A0A8H6SU63"/>
<organism evidence="9 10">
    <name type="scientific">Mycena chlorophos</name>
    <name type="common">Agaric fungus</name>
    <name type="synonym">Agaricus chlorophos</name>
    <dbReference type="NCBI Taxonomy" id="658473"/>
    <lineage>
        <taxon>Eukaryota</taxon>
        <taxon>Fungi</taxon>
        <taxon>Dikarya</taxon>
        <taxon>Basidiomycota</taxon>
        <taxon>Agaricomycotina</taxon>
        <taxon>Agaricomycetes</taxon>
        <taxon>Agaricomycetidae</taxon>
        <taxon>Agaricales</taxon>
        <taxon>Marasmiineae</taxon>
        <taxon>Mycenaceae</taxon>
        <taxon>Mycena</taxon>
    </lineage>
</organism>
<evidence type="ECO:0000256" key="2">
    <source>
        <dbReference type="ARBA" id="ARBA00006403"/>
    </source>
</evidence>
<dbReference type="GO" id="GO:0005634">
    <property type="term" value="C:nucleus"/>
    <property type="evidence" value="ECO:0007669"/>
    <property type="project" value="UniProtKB-SubCell"/>
</dbReference>
<feature type="compositionally biased region" description="Acidic residues" evidence="7">
    <location>
        <begin position="735"/>
        <end position="744"/>
    </location>
</feature>
<dbReference type="SMART" id="SM00415">
    <property type="entry name" value="HSF"/>
    <property type="match status" value="1"/>
</dbReference>
<keyword evidence="5" id="KW-0862">Zinc</keyword>
<evidence type="ECO:0000259" key="8">
    <source>
        <dbReference type="PROSITE" id="PS50157"/>
    </source>
</evidence>
<evidence type="ECO:0000256" key="5">
    <source>
        <dbReference type="PROSITE-ProRule" id="PRU00042"/>
    </source>
</evidence>
<dbReference type="PROSITE" id="PS00028">
    <property type="entry name" value="ZINC_FINGER_C2H2_1"/>
    <property type="match status" value="1"/>
</dbReference>
<evidence type="ECO:0000313" key="10">
    <source>
        <dbReference type="Proteomes" id="UP000613580"/>
    </source>
</evidence>
<dbReference type="EMBL" id="JACAZE010000011">
    <property type="protein sequence ID" value="KAF7304437.1"/>
    <property type="molecule type" value="Genomic_DNA"/>
</dbReference>
<keyword evidence="4" id="KW-0539">Nucleus</keyword>
<feature type="domain" description="C2H2-type" evidence="8">
    <location>
        <begin position="760"/>
        <end position="786"/>
    </location>
</feature>
<dbReference type="InterPro" id="IPR036390">
    <property type="entry name" value="WH_DNA-bd_sf"/>
</dbReference>
<keyword evidence="10" id="KW-1185">Reference proteome</keyword>